<comment type="caution">
    <text evidence="3">The sequence shown here is derived from an EMBL/GenBank/DDBJ whole genome shotgun (WGS) entry which is preliminary data.</text>
</comment>
<name>A0A2W4Q993_9GAMM</name>
<organism evidence="3 4">
    <name type="scientific">Candidatus Methylumidiphilus alinenensis</name>
    <dbReference type="NCBI Taxonomy" id="2202197"/>
    <lineage>
        <taxon>Bacteria</taxon>
        <taxon>Pseudomonadati</taxon>
        <taxon>Pseudomonadota</taxon>
        <taxon>Gammaproteobacteria</taxon>
        <taxon>Methylococcales</taxon>
        <taxon>Candidatus Methylumidiphilus</taxon>
    </lineage>
</organism>
<dbReference type="PROSITE" id="PS51257">
    <property type="entry name" value="PROKAR_LIPOPROTEIN"/>
    <property type="match status" value="1"/>
</dbReference>
<evidence type="ECO:0000256" key="1">
    <source>
        <dbReference type="SAM" id="SignalP"/>
    </source>
</evidence>
<evidence type="ECO:0000313" key="4">
    <source>
        <dbReference type="Proteomes" id="UP000249396"/>
    </source>
</evidence>
<dbReference type="InterPro" id="IPR025362">
    <property type="entry name" value="DUF4266"/>
</dbReference>
<accession>A0A2W4Q993</accession>
<dbReference type="Proteomes" id="UP000249396">
    <property type="component" value="Unassembled WGS sequence"/>
</dbReference>
<keyword evidence="1" id="KW-0732">Signal</keyword>
<feature type="chain" id="PRO_5016105804" evidence="1">
    <location>
        <begin position="26"/>
        <end position="74"/>
    </location>
</feature>
<dbReference type="EMBL" id="QJPH01000593">
    <property type="protein sequence ID" value="PZN68822.1"/>
    <property type="molecule type" value="Genomic_DNA"/>
</dbReference>
<feature type="signal peptide" evidence="1">
    <location>
        <begin position="1"/>
        <end position="25"/>
    </location>
</feature>
<dbReference type="Pfam" id="PF14086">
    <property type="entry name" value="DUF4266"/>
    <property type="match status" value="1"/>
</dbReference>
<protein>
    <submittedName>
        <fullName evidence="3">Arginine decarboxylase</fullName>
    </submittedName>
</protein>
<feature type="domain" description="DUF4266" evidence="2">
    <location>
        <begin position="25"/>
        <end position="73"/>
    </location>
</feature>
<evidence type="ECO:0000313" key="3">
    <source>
        <dbReference type="EMBL" id="PZN68822.1"/>
    </source>
</evidence>
<reference evidence="3 4" key="1">
    <citation type="journal article" date="2018" name="Aquat. Microb. Ecol.">
        <title>Gammaproteobacterial methanotrophs dominate.</title>
        <authorList>
            <person name="Rissanen A.J."/>
            <person name="Saarenheimo J."/>
            <person name="Tiirola M."/>
            <person name="Peura S."/>
            <person name="Aalto S.L."/>
            <person name="Karvinen A."/>
            <person name="Nykanen H."/>
        </authorList>
    </citation>
    <scope>NUCLEOTIDE SEQUENCE [LARGE SCALE GENOMIC DNA]</scope>
    <source>
        <strain evidence="3">AMbin10</strain>
    </source>
</reference>
<dbReference type="AlphaFoldDB" id="A0A2W4Q993"/>
<sequence>MKTTQHALSALILVLCACVPGCANVAPWERGNLAKPHMALNPDPMQSALRTHLYGSREASTGGGAASGGGCGCY</sequence>
<evidence type="ECO:0000259" key="2">
    <source>
        <dbReference type="Pfam" id="PF14086"/>
    </source>
</evidence>
<proteinExistence type="predicted"/>
<gene>
    <name evidence="3" type="ORF">DM484_30820</name>
</gene>